<keyword evidence="4" id="KW-0732">Signal</keyword>
<evidence type="ECO:0000313" key="10">
    <source>
        <dbReference type="EMBL" id="ART74721.1"/>
    </source>
</evidence>
<accession>A0ABM6KEB2</accession>
<dbReference type="InterPro" id="IPR038501">
    <property type="entry name" value="Spore_GerAC_C_sf"/>
</dbReference>
<evidence type="ECO:0000256" key="3">
    <source>
        <dbReference type="ARBA" id="ARBA00022544"/>
    </source>
</evidence>
<evidence type="ECO:0000256" key="6">
    <source>
        <dbReference type="ARBA" id="ARBA00023139"/>
    </source>
</evidence>
<dbReference type="Pfam" id="PF05504">
    <property type="entry name" value="Spore_GerAC"/>
    <property type="match status" value="1"/>
</dbReference>
<dbReference type="PANTHER" id="PTHR35789">
    <property type="entry name" value="SPORE GERMINATION PROTEIN B3"/>
    <property type="match status" value="1"/>
</dbReference>
<evidence type="ECO:0000259" key="8">
    <source>
        <dbReference type="Pfam" id="PF05504"/>
    </source>
</evidence>
<sequence length="412" mass="47162">MWHNPHYAISSLFLKEEAQLKHIFILLRRSFQLVILIPLLAGCWSSRDIEKLDLLIGVGVDTAQEENITSSYYGADSLLTVTYQMAKIKSNQGQNTKKQEDKPYTNVEQTGASLIETAREIIQLRKNTVNGQHQRLIIISREVAENRSIREILDFFIREPEARMSMLVMITDGLAKDILDYMETDDIPSMHIYDITENFDKSNKLLERKSLAKINALMEAQASFILQNVVQTDGELKLSGAAVIKGSTLKLIGFLTEEELKGINWITAQTNGAIVKVEEEGSDKPIIYEQELLKSKITPTIEDDKLSFQVKVKSEGLIIEVATNTESFSEEKTRRKLEEQIAEEIKKEIQTTLERIQKDLQVDVIGFHDYVRIKYPEFWKEHQSDWDTIFSQAPIDYEVQITITDFGLGIQN</sequence>
<keyword evidence="3" id="KW-0309">Germination</keyword>
<evidence type="ECO:0000256" key="7">
    <source>
        <dbReference type="ARBA" id="ARBA00023288"/>
    </source>
</evidence>
<organism evidence="10 11">
    <name type="scientific">Sutcliffiella horikoshii</name>
    <dbReference type="NCBI Taxonomy" id="79883"/>
    <lineage>
        <taxon>Bacteria</taxon>
        <taxon>Bacillati</taxon>
        <taxon>Bacillota</taxon>
        <taxon>Bacilli</taxon>
        <taxon>Bacillales</taxon>
        <taxon>Bacillaceae</taxon>
        <taxon>Sutcliffiella</taxon>
    </lineage>
</organism>
<dbReference type="InterPro" id="IPR046953">
    <property type="entry name" value="Spore_GerAC-like_C"/>
</dbReference>
<proteinExistence type="inferred from homology"/>
<feature type="domain" description="Spore germination protein N-terminal" evidence="9">
    <location>
        <begin position="46"/>
        <end position="214"/>
    </location>
</feature>
<keyword evidence="11" id="KW-1185">Reference proteome</keyword>
<evidence type="ECO:0000256" key="5">
    <source>
        <dbReference type="ARBA" id="ARBA00023136"/>
    </source>
</evidence>
<protein>
    <recommendedName>
        <fullName evidence="12">Ger(X)C family spore germination protein</fullName>
    </recommendedName>
</protein>
<evidence type="ECO:0000256" key="1">
    <source>
        <dbReference type="ARBA" id="ARBA00004635"/>
    </source>
</evidence>
<dbReference type="Proteomes" id="UP000195573">
    <property type="component" value="Chromosome"/>
</dbReference>
<reference evidence="10 11" key="1">
    <citation type="submission" date="2017-04" db="EMBL/GenBank/DDBJ databases">
        <title>Complete Genome Sequence of the Bacillus horikoshii 20a strain from Cuatro Cienegas, Coahuila, Mexico.</title>
        <authorList>
            <person name="Zarza E."/>
            <person name="Alcaraz L.D."/>
            <person name="Aguilar-Salinas B."/>
            <person name="Islas A."/>
            <person name="Olmedo-Alvarez G."/>
        </authorList>
    </citation>
    <scope>NUCLEOTIDE SEQUENCE [LARGE SCALE GENOMIC DNA]</scope>
    <source>
        <strain evidence="10 11">20a</strain>
    </source>
</reference>
<evidence type="ECO:0000256" key="4">
    <source>
        <dbReference type="ARBA" id="ARBA00022729"/>
    </source>
</evidence>
<keyword evidence="7" id="KW-0449">Lipoprotein</keyword>
<dbReference type="NCBIfam" id="TIGR02887">
    <property type="entry name" value="spore_ger_x_C"/>
    <property type="match status" value="1"/>
</dbReference>
<dbReference type="InterPro" id="IPR008844">
    <property type="entry name" value="Spore_GerAC-like"/>
</dbReference>
<dbReference type="Gene3D" id="3.30.300.210">
    <property type="entry name" value="Nutrient germinant receptor protein C, domain 3"/>
    <property type="match status" value="1"/>
</dbReference>
<feature type="domain" description="Spore germination GerAC-like C-terminal" evidence="8">
    <location>
        <begin position="239"/>
        <end position="407"/>
    </location>
</feature>
<gene>
    <name evidence="10" type="ORF">B4U37_00985</name>
</gene>
<evidence type="ECO:0000313" key="11">
    <source>
        <dbReference type="Proteomes" id="UP000195573"/>
    </source>
</evidence>
<dbReference type="EMBL" id="CP020880">
    <property type="protein sequence ID" value="ART74721.1"/>
    <property type="molecule type" value="Genomic_DNA"/>
</dbReference>
<keyword evidence="5" id="KW-0472">Membrane</keyword>
<evidence type="ECO:0000259" key="9">
    <source>
        <dbReference type="Pfam" id="PF25198"/>
    </source>
</evidence>
<evidence type="ECO:0000256" key="2">
    <source>
        <dbReference type="ARBA" id="ARBA00007886"/>
    </source>
</evidence>
<dbReference type="Pfam" id="PF25198">
    <property type="entry name" value="Spore_GerAC_N"/>
    <property type="match status" value="1"/>
</dbReference>
<dbReference type="InterPro" id="IPR057336">
    <property type="entry name" value="GerAC_N"/>
</dbReference>
<name>A0ABM6KEB2_9BACI</name>
<evidence type="ECO:0008006" key="12">
    <source>
        <dbReference type="Google" id="ProtNLM"/>
    </source>
</evidence>
<dbReference type="PANTHER" id="PTHR35789:SF1">
    <property type="entry name" value="SPORE GERMINATION PROTEIN B3"/>
    <property type="match status" value="1"/>
</dbReference>
<comment type="similarity">
    <text evidence="2">Belongs to the GerABKC lipoprotein family.</text>
</comment>
<keyword evidence="6" id="KW-0564">Palmitate</keyword>
<comment type="subcellular location">
    <subcellularLocation>
        <location evidence="1">Membrane</location>
        <topology evidence="1">Lipid-anchor</topology>
    </subcellularLocation>
</comment>